<proteinExistence type="predicted"/>
<sequence>MLLNGFGNNSNFSHFCALIYYMMRKGEF</sequence>
<reference evidence="1 2" key="1">
    <citation type="submission" date="2018-12" db="EMBL/GenBank/DDBJ databases">
        <authorList>
            <person name="Sun L."/>
            <person name="Chen Z."/>
        </authorList>
    </citation>
    <scope>NUCLEOTIDE SEQUENCE [LARGE SCALE GENOMIC DNA]</scope>
    <source>
        <strain evidence="1 2">3-5-3</strain>
    </source>
</reference>
<keyword evidence="2" id="KW-1185">Reference proteome</keyword>
<organism evidence="1 2">
    <name type="scientific">Paenibacillus zeisoli</name>
    <dbReference type="NCBI Taxonomy" id="2496267"/>
    <lineage>
        <taxon>Bacteria</taxon>
        <taxon>Bacillati</taxon>
        <taxon>Bacillota</taxon>
        <taxon>Bacilli</taxon>
        <taxon>Bacillales</taxon>
        <taxon>Paenibacillaceae</taxon>
        <taxon>Paenibacillus</taxon>
    </lineage>
</organism>
<evidence type="ECO:0000313" key="2">
    <source>
        <dbReference type="Proteomes" id="UP000272464"/>
    </source>
</evidence>
<dbReference type="AlphaFoldDB" id="A0A433XI92"/>
<dbReference type="EMBL" id="RZNX01000002">
    <property type="protein sequence ID" value="RUT33786.1"/>
    <property type="molecule type" value="Genomic_DNA"/>
</dbReference>
<protein>
    <submittedName>
        <fullName evidence="1">Uncharacterized protein</fullName>
    </submittedName>
</protein>
<gene>
    <name evidence="1" type="ORF">EJP77_07235</name>
</gene>
<evidence type="ECO:0000313" key="1">
    <source>
        <dbReference type="EMBL" id="RUT33786.1"/>
    </source>
</evidence>
<name>A0A433XI92_9BACL</name>
<accession>A0A433XI92</accession>
<comment type="caution">
    <text evidence="1">The sequence shown here is derived from an EMBL/GenBank/DDBJ whole genome shotgun (WGS) entry which is preliminary data.</text>
</comment>
<dbReference type="Proteomes" id="UP000272464">
    <property type="component" value="Unassembled WGS sequence"/>
</dbReference>